<evidence type="ECO:0000256" key="1">
    <source>
        <dbReference type="SAM" id="Phobius"/>
    </source>
</evidence>
<feature type="transmembrane region" description="Helical" evidence="1">
    <location>
        <begin position="62"/>
        <end position="87"/>
    </location>
</feature>
<evidence type="ECO:0000313" key="3">
    <source>
        <dbReference type="Proteomes" id="UP000322899"/>
    </source>
</evidence>
<dbReference type="Proteomes" id="UP000322899">
    <property type="component" value="Unassembled WGS sequence"/>
</dbReference>
<comment type="caution">
    <text evidence="2">The sequence shown here is derived from an EMBL/GenBank/DDBJ whole genome shotgun (WGS) entry which is preliminary data.</text>
</comment>
<protein>
    <submittedName>
        <fullName evidence="2">Uncharacterized protein</fullName>
    </submittedName>
</protein>
<sequence>MRLREQAASGAAGARGAACEQGVSGVCLAAHPRPGATWPRTRCFEPVPVSQARLAGSVRTTAVALVVLALWAPAFAVDCTIGALYIWSARLVRCQMADATMRIPLLKAGKVELATHKPCRPFVETDPLKYLEATLRRALDYGKAVELSTGCEVADLVVHGVVPLNVTSEASSKISDFETELQDWLTRRAASSDQKLPHS</sequence>
<dbReference type="AlphaFoldDB" id="A0A5A8DAI5"/>
<organism evidence="2 3">
    <name type="scientific">Cafeteria roenbergensis</name>
    <name type="common">Marine flagellate</name>
    <dbReference type="NCBI Taxonomy" id="33653"/>
    <lineage>
        <taxon>Eukaryota</taxon>
        <taxon>Sar</taxon>
        <taxon>Stramenopiles</taxon>
        <taxon>Bigyra</taxon>
        <taxon>Opalozoa</taxon>
        <taxon>Bicosoecida</taxon>
        <taxon>Cafeteriaceae</taxon>
        <taxon>Cafeteria</taxon>
    </lineage>
</organism>
<keyword evidence="1" id="KW-0812">Transmembrane</keyword>
<reference evidence="2 3" key="1">
    <citation type="submission" date="2019-07" db="EMBL/GenBank/DDBJ databases">
        <title>Genomes of Cafeteria roenbergensis.</title>
        <authorList>
            <person name="Fischer M.G."/>
            <person name="Hackl T."/>
            <person name="Roman M."/>
        </authorList>
    </citation>
    <scope>NUCLEOTIDE SEQUENCE [LARGE SCALE GENOMIC DNA]</scope>
    <source>
        <strain evidence="2 3">E4-10P</strain>
    </source>
</reference>
<gene>
    <name evidence="2" type="ORF">FNF27_08081</name>
</gene>
<evidence type="ECO:0000313" key="2">
    <source>
        <dbReference type="EMBL" id="KAA0162248.1"/>
    </source>
</evidence>
<accession>A0A5A8DAI5</accession>
<proteinExistence type="predicted"/>
<keyword evidence="1" id="KW-1133">Transmembrane helix</keyword>
<name>A0A5A8DAI5_CAFRO</name>
<keyword evidence="1" id="KW-0472">Membrane</keyword>
<dbReference type="EMBL" id="VLTO01000125">
    <property type="protein sequence ID" value="KAA0162248.1"/>
    <property type="molecule type" value="Genomic_DNA"/>
</dbReference>